<dbReference type="Proteomes" id="UP000095281">
    <property type="component" value="Unplaced"/>
</dbReference>
<proteinExistence type="predicted"/>
<evidence type="ECO:0000313" key="2">
    <source>
        <dbReference type="WBParaSite" id="MhA1_Contig1030.frz3.gene3"/>
    </source>
</evidence>
<dbReference type="AlphaFoldDB" id="A0A1I8AXB3"/>
<protein>
    <submittedName>
        <fullName evidence="2">Uncharacterized protein</fullName>
    </submittedName>
</protein>
<dbReference type="WBParaSite" id="MhA1_Contig1030.frz3.gene3">
    <property type="protein sequence ID" value="MhA1_Contig1030.frz3.gene3"/>
    <property type="gene ID" value="MhA1_Contig1030.frz3.gene3"/>
</dbReference>
<accession>A0A1I8AXB3</accession>
<sequence length="165" mass="18238">MVHIIFDTSAVGYDDFIQNPLNIQEGNGLEGNANTYTYFKGASPFQRGYGLQGGAGIGDVFRGLWRFFLPLVRRVGTTVTAEALNTGQRVLERVNQGEPIKDALTTEGKKGLDTLLEKGGMPKQFGTGNRRKSIKGRKNYSLQNHQTIIGKIPKKRVRSDAFGLY</sequence>
<reference evidence="2" key="1">
    <citation type="submission" date="2016-11" db="UniProtKB">
        <authorList>
            <consortium name="WormBaseParasite"/>
        </authorList>
    </citation>
    <scope>IDENTIFICATION</scope>
</reference>
<keyword evidence="1" id="KW-1185">Reference proteome</keyword>
<organism evidence="1 2">
    <name type="scientific">Meloidogyne hapla</name>
    <name type="common">Root-knot nematode worm</name>
    <dbReference type="NCBI Taxonomy" id="6305"/>
    <lineage>
        <taxon>Eukaryota</taxon>
        <taxon>Metazoa</taxon>
        <taxon>Ecdysozoa</taxon>
        <taxon>Nematoda</taxon>
        <taxon>Chromadorea</taxon>
        <taxon>Rhabditida</taxon>
        <taxon>Tylenchina</taxon>
        <taxon>Tylenchomorpha</taxon>
        <taxon>Tylenchoidea</taxon>
        <taxon>Meloidogynidae</taxon>
        <taxon>Meloidogyninae</taxon>
        <taxon>Meloidogyne</taxon>
    </lineage>
</organism>
<name>A0A1I8AXB3_MELHA</name>
<evidence type="ECO:0000313" key="1">
    <source>
        <dbReference type="Proteomes" id="UP000095281"/>
    </source>
</evidence>